<name>A0A6P7F7H7_DIAVI</name>
<reference evidence="4" key="1">
    <citation type="submission" date="2025-04" db="UniProtKB">
        <authorList>
            <consortium name="RefSeq"/>
        </authorList>
    </citation>
    <scope>IDENTIFICATION</scope>
    <source>
        <tissue evidence="4">Whole insect</tissue>
    </source>
</reference>
<evidence type="ECO:0000313" key="2">
    <source>
        <dbReference type="EnsemblMetazoa" id="XP_028131456.1"/>
    </source>
</evidence>
<dbReference type="InterPro" id="IPR036865">
    <property type="entry name" value="CRAL-TRIO_dom_sf"/>
</dbReference>
<reference evidence="2" key="2">
    <citation type="submission" date="2025-05" db="UniProtKB">
        <authorList>
            <consortium name="EnsemblMetazoa"/>
        </authorList>
    </citation>
    <scope>IDENTIFICATION</scope>
</reference>
<evidence type="ECO:0000313" key="3">
    <source>
        <dbReference type="Proteomes" id="UP001652700"/>
    </source>
</evidence>
<keyword evidence="3" id="KW-1185">Reference proteome</keyword>
<protein>
    <submittedName>
        <fullName evidence="4">Clavesin-2-like isoform X1</fullName>
    </submittedName>
</protein>
<evidence type="ECO:0000259" key="1">
    <source>
        <dbReference type="PROSITE" id="PS50191"/>
    </source>
</evidence>
<accession>A0A6P7F7H7</accession>
<dbReference type="Pfam" id="PF00650">
    <property type="entry name" value="CRAL_TRIO"/>
    <property type="match status" value="1"/>
</dbReference>
<dbReference type="RefSeq" id="XP_028131456.1">
    <property type="nucleotide sequence ID" value="XM_028275655.1"/>
</dbReference>
<evidence type="ECO:0000313" key="4">
    <source>
        <dbReference type="RefSeq" id="XP_028131456.1"/>
    </source>
</evidence>
<dbReference type="KEGG" id="dvv:114327139"/>
<dbReference type="InParanoid" id="A0A6P7F7H7"/>
<dbReference type="GO" id="GO:1902936">
    <property type="term" value="F:phosphatidylinositol bisphosphate binding"/>
    <property type="evidence" value="ECO:0007669"/>
    <property type="project" value="TreeGrafter"/>
</dbReference>
<dbReference type="SUPFAM" id="SSF46938">
    <property type="entry name" value="CRAL/TRIO N-terminal domain"/>
    <property type="match status" value="1"/>
</dbReference>
<sequence>MNTFFTPTIAQTATVMPINEGKSDEGIKPNSKKKDNMSEFIEYSVRHPTLDLTKITLPKYKDQKERLNETTISLRNMISQCEDDELKAAMKNLNTQEIQKFLYARKFMVEDSYTLLKNYLSYKKRHPEICENLTISAVDIQKSLENGLPGVLRQKDRKGRCILLFTGNNWDCSYSLQTIFRAFLLVLEHLIEHVHNQSNGFVVIVDWTEFTFRQSTYLKPSVLKLMIEGLQDCFPARFKGIHFIAQPWYVETALALIKPFLNEKVKERIFVHGNNLSTLHEHVHKDVLPAELGGEEPSYDHRTFLDMLQERLKQNHDTS</sequence>
<organism evidence="4">
    <name type="scientific">Diabrotica virgifera virgifera</name>
    <name type="common">western corn rootworm</name>
    <dbReference type="NCBI Taxonomy" id="50390"/>
    <lineage>
        <taxon>Eukaryota</taxon>
        <taxon>Metazoa</taxon>
        <taxon>Ecdysozoa</taxon>
        <taxon>Arthropoda</taxon>
        <taxon>Hexapoda</taxon>
        <taxon>Insecta</taxon>
        <taxon>Pterygota</taxon>
        <taxon>Neoptera</taxon>
        <taxon>Endopterygota</taxon>
        <taxon>Coleoptera</taxon>
        <taxon>Polyphaga</taxon>
        <taxon>Cucujiformia</taxon>
        <taxon>Chrysomeloidea</taxon>
        <taxon>Chrysomelidae</taxon>
        <taxon>Galerucinae</taxon>
        <taxon>Diabroticina</taxon>
        <taxon>Diabroticites</taxon>
        <taxon>Diabrotica</taxon>
    </lineage>
</organism>
<dbReference type="EnsemblMetazoa" id="XM_028275655.2">
    <property type="protein sequence ID" value="XP_028131456.1"/>
    <property type="gene ID" value="LOC114327139"/>
</dbReference>
<dbReference type="SUPFAM" id="SSF52087">
    <property type="entry name" value="CRAL/TRIO domain"/>
    <property type="match status" value="1"/>
</dbReference>
<dbReference type="SMART" id="SM00516">
    <property type="entry name" value="SEC14"/>
    <property type="match status" value="1"/>
</dbReference>
<dbReference type="CDD" id="cd00170">
    <property type="entry name" value="SEC14"/>
    <property type="match status" value="1"/>
</dbReference>
<dbReference type="GO" id="GO:0016020">
    <property type="term" value="C:membrane"/>
    <property type="evidence" value="ECO:0007669"/>
    <property type="project" value="TreeGrafter"/>
</dbReference>
<dbReference type="InterPro" id="IPR036273">
    <property type="entry name" value="CRAL/TRIO_N_dom_sf"/>
</dbReference>
<dbReference type="Gene3D" id="3.40.525.10">
    <property type="entry name" value="CRAL-TRIO lipid binding domain"/>
    <property type="match status" value="1"/>
</dbReference>
<dbReference type="GeneID" id="114327139"/>
<dbReference type="PANTHER" id="PTHR10174">
    <property type="entry name" value="ALPHA-TOCOPHEROL TRANSFER PROTEIN-RELATED"/>
    <property type="match status" value="1"/>
</dbReference>
<dbReference type="Proteomes" id="UP001652700">
    <property type="component" value="Unplaced"/>
</dbReference>
<dbReference type="PROSITE" id="PS50191">
    <property type="entry name" value="CRAL_TRIO"/>
    <property type="match status" value="1"/>
</dbReference>
<dbReference type="PANTHER" id="PTHR10174:SF231">
    <property type="entry name" value="CLAVESIN-2-LIKE PROTEIN"/>
    <property type="match status" value="1"/>
</dbReference>
<dbReference type="PRINTS" id="PR00180">
    <property type="entry name" value="CRETINALDHBP"/>
</dbReference>
<dbReference type="Gene3D" id="1.10.8.20">
    <property type="entry name" value="N-terminal domain of phosphatidylinositol transfer protein sec14p"/>
    <property type="match status" value="1"/>
</dbReference>
<dbReference type="Gene3D" id="1.20.5.1200">
    <property type="entry name" value="Alpha-tocopherol transfer"/>
    <property type="match status" value="1"/>
</dbReference>
<proteinExistence type="predicted"/>
<dbReference type="InterPro" id="IPR001251">
    <property type="entry name" value="CRAL-TRIO_dom"/>
</dbReference>
<gene>
    <name evidence="4" type="primary">LOC114327139</name>
</gene>
<feature type="domain" description="CRAL-TRIO" evidence="1">
    <location>
        <begin position="140"/>
        <end position="300"/>
    </location>
</feature>
<dbReference type="AlphaFoldDB" id="A0A6P7F7H7"/>
<dbReference type="OrthoDB" id="7837562at2759"/>